<evidence type="ECO:0000259" key="3">
    <source>
        <dbReference type="PROSITE" id="PS51898"/>
    </source>
</evidence>
<name>A0ABQ3F0A5_9ACTN</name>
<dbReference type="EMBL" id="BMVP01000008">
    <property type="protein sequence ID" value="GHB68283.1"/>
    <property type="molecule type" value="Genomic_DNA"/>
</dbReference>
<evidence type="ECO:0000313" key="4">
    <source>
        <dbReference type="EMBL" id="GHB68283.1"/>
    </source>
</evidence>
<gene>
    <name evidence="4" type="ORF">GCM10010347_43020</name>
</gene>
<comment type="caution">
    <text evidence="4">The sequence shown here is derived from an EMBL/GenBank/DDBJ whole genome shotgun (WGS) entry which is preliminary data.</text>
</comment>
<protein>
    <recommendedName>
        <fullName evidence="3">Tyr recombinase domain-containing protein</fullName>
    </recommendedName>
</protein>
<dbReference type="InterPro" id="IPR011010">
    <property type="entry name" value="DNA_brk_join_enz"/>
</dbReference>
<sequence>MLAELLVRLIDGRTDGALLLDSQGRRLDRHDVDRILTRLGKRAGVLTSRDLTPHVLWVSRLAHMHDDKTPLEEIQEFAGHDDPATTHSYVRRRGDQERRARHAVAGADKISKQLGRWLTLAA</sequence>
<proteinExistence type="predicted"/>
<dbReference type="Proteomes" id="UP000642673">
    <property type="component" value="Unassembled WGS sequence"/>
</dbReference>
<dbReference type="InterPro" id="IPR002104">
    <property type="entry name" value="Integrase_catalytic"/>
</dbReference>
<dbReference type="InterPro" id="IPR013762">
    <property type="entry name" value="Integrase-like_cat_sf"/>
</dbReference>
<keyword evidence="1" id="KW-0233">DNA recombination</keyword>
<evidence type="ECO:0000256" key="1">
    <source>
        <dbReference type="ARBA" id="ARBA00023172"/>
    </source>
</evidence>
<keyword evidence="5" id="KW-1185">Reference proteome</keyword>
<dbReference type="PROSITE" id="PS51898">
    <property type="entry name" value="TYR_RECOMBINASE"/>
    <property type="match status" value="1"/>
</dbReference>
<accession>A0ABQ3F0A5</accession>
<evidence type="ECO:0000313" key="5">
    <source>
        <dbReference type="Proteomes" id="UP000642673"/>
    </source>
</evidence>
<dbReference type="SUPFAM" id="SSF56349">
    <property type="entry name" value="DNA breaking-rejoining enzymes"/>
    <property type="match status" value="1"/>
</dbReference>
<organism evidence="4 5">
    <name type="scientific">Streptomyces cirratus</name>
    <dbReference type="NCBI Taxonomy" id="68187"/>
    <lineage>
        <taxon>Bacteria</taxon>
        <taxon>Bacillati</taxon>
        <taxon>Actinomycetota</taxon>
        <taxon>Actinomycetes</taxon>
        <taxon>Kitasatosporales</taxon>
        <taxon>Streptomycetaceae</taxon>
        <taxon>Streptomyces</taxon>
    </lineage>
</organism>
<evidence type="ECO:0000256" key="2">
    <source>
        <dbReference type="SAM" id="MobiDB-lite"/>
    </source>
</evidence>
<reference evidence="5" key="1">
    <citation type="journal article" date="2019" name="Int. J. Syst. Evol. Microbiol.">
        <title>The Global Catalogue of Microorganisms (GCM) 10K type strain sequencing project: providing services to taxonomists for standard genome sequencing and annotation.</title>
        <authorList>
            <consortium name="The Broad Institute Genomics Platform"/>
            <consortium name="The Broad Institute Genome Sequencing Center for Infectious Disease"/>
            <person name="Wu L."/>
            <person name="Ma J."/>
        </authorList>
    </citation>
    <scope>NUCLEOTIDE SEQUENCE [LARGE SCALE GENOMIC DNA]</scope>
    <source>
        <strain evidence="5">JCM 4738</strain>
    </source>
</reference>
<dbReference type="Gene3D" id="1.10.443.10">
    <property type="entry name" value="Intergrase catalytic core"/>
    <property type="match status" value="1"/>
</dbReference>
<feature type="domain" description="Tyr recombinase" evidence="3">
    <location>
        <begin position="1"/>
        <end position="102"/>
    </location>
</feature>
<dbReference type="Pfam" id="PF00589">
    <property type="entry name" value="Phage_integrase"/>
    <property type="match status" value="1"/>
</dbReference>
<feature type="region of interest" description="Disordered" evidence="2">
    <location>
        <begin position="77"/>
        <end position="105"/>
    </location>
</feature>